<protein>
    <submittedName>
        <fullName evidence="2">Uncharacterized protein</fullName>
    </submittedName>
</protein>
<evidence type="ECO:0000313" key="2">
    <source>
        <dbReference type="EMBL" id="EKW9775015.1"/>
    </source>
</evidence>
<proteinExistence type="predicted"/>
<dbReference type="EMBL" id="CP021694">
    <property type="protein sequence ID" value="ARX34142.1"/>
    <property type="molecule type" value="Genomic_DNA"/>
</dbReference>
<sequence length="375" mass="40975">MKTITIKISLFVLSLFFPLLTKALVIPDNGTGYIGELTPPQSYMSLRSSGNYYGAAVGVNNVVDYCSKNSAQWQNFLFPFPGSQEGEYGLKLYNKNVSEEENRENYLVAAINGIVSIDALYYQNGLPSPTRITLRRGKEISRTEEYSNQFVYRHPMCWYGNLSRVSNTSLRISSYSIYAVGHVKPGIYDFVAPIYFTTAQTATSGGANPDLSSVPFSFGNGPIHVLKTCNVSPASSTNIQFAAQLAQNFKSAKLLEQSVASMLVSCPHSGNMYVTLKPYNELVNASKTGMTMSPNIPLKDKEVAPYITVSDAAKKITNAVCNNNSAEALEFYAGQSLGKYNGGTVYKSLSFNLCANGNIPTNTYKGSIDVSFLIE</sequence>
<reference evidence="1 3" key="1">
    <citation type="submission" date="2017-05" db="EMBL/GenBank/DDBJ databases">
        <title>Whole genome sequencing of Proteus mirabilis AR_0155.</title>
        <authorList>
            <person name="Conlan S."/>
            <person name="Thomas P.J."/>
            <person name="Mullikin J."/>
            <person name="Frank K.M."/>
            <person name="Segre J.A."/>
        </authorList>
    </citation>
    <scope>NUCLEOTIDE SEQUENCE [LARGE SCALE GENOMIC DNA]</scope>
    <source>
        <strain evidence="1 3">AR_0155</strain>
    </source>
</reference>
<reference evidence="2" key="2">
    <citation type="submission" date="2023-06" db="EMBL/GenBank/DDBJ databases">
        <authorList>
            <consortium name="Clinical and Environmental Microbiology Branch: Whole genome sequencing antimicrobial resistance pathogens in the healthcare setting"/>
        </authorList>
    </citation>
    <scope>NUCLEOTIDE SEQUENCE</scope>
    <source>
        <strain evidence="2">Microbial</strain>
    </source>
</reference>
<organism evidence="2 4">
    <name type="scientific">Proteus mirabilis</name>
    <dbReference type="NCBI Taxonomy" id="584"/>
    <lineage>
        <taxon>Bacteria</taxon>
        <taxon>Pseudomonadati</taxon>
        <taxon>Pseudomonadota</taxon>
        <taxon>Gammaproteobacteria</taxon>
        <taxon>Enterobacterales</taxon>
        <taxon>Morganellaceae</taxon>
        <taxon>Proteus</taxon>
    </lineage>
</organism>
<dbReference type="RefSeq" id="WP_012368157.1">
    <property type="nucleotide sequence ID" value="NZ_ABFCQN020000001.1"/>
</dbReference>
<dbReference type="KEGG" id="pvl:AOB99_11645"/>
<dbReference type="AlphaFoldDB" id="A0AAJ3Y2Y2"/>
<evidence type="ECO:0000313" key="4">
    <source>
        <dbReference type="Proteomes" id="UP001171165"/>
    </source>
</evidence>
<dbReference type="GeneID" id="6803556"/>
<accession>A0AAJ3Y2Y2</accession>
<dbReference type="EMBL" id="ABKSPD020000002">
    <property type="protein sequence ID" value="EKW9775015.1"/>
    <property type="molecule type" value="Genomic_DNA"/>
</dbReference>
<name>A0AAJ3Y2Y2_PROMI</name>
<evidence type="ECO:0000313" key="3">
    <source>
        <dbReference type="Proteomes" id="UP000195540"/>
    </source>
</evidence>
<gene>
    <name evidence="1" type="ORF">AM402_08235</name>
    <name evidence="2" type="ORF">PW210_000798</name>
</gene>
<dbReference type="Proteomes" id="UP000195540">
    <property type="component" value="Chromosome"/>
</dbReference>
<dbReference type="Proteomes" id="UP001171165">
    <property type="component" value="Unassembled WGS sequence"/>
</dbReference>
<evidence type="ECO:0000313" key="1">
    <source>
        <dbReference type="EMBL" id="ARX34142.1"/>
    </source>
</evidence>